<reference evidence="2" key="1">
    <citation type="submission" date="2024-01" db="EMBL/GenBank/DDBJ databases">
        <authorList>
            <person name="Webb A."/>
        </authorList>
    </citation>
    <scope>NUCLEOTIDE SEQUENCE</scope>
    <source>
        <strain evidence="2">Pm1</strain>
    </source>
</reference>
<organism evidence="2 3">
    <name type="scientific">Peronospora matthiolae</name>
    <dbReference type="NCBI Taxonomy" id="2874970"/>
    <lineage>
        <taxon>Eukaryota</taxon>
        <taxon>Sar</taxon>
        <taxon>Stramenopiles</taxon>
        <taxon>Oomycota</taxon>
        <taxon>Peronosporomycetes</taxon>
        <taxon>Peronosporales</taxon>
        <taxon>Peronosporaceae</taxon>
        <taxon>Peronospora</taxon>
    </lineage>
</organism>
<protein>
    <recommendedName>
        <fullName evidence="4">RxLR effector protein</fullName>
    </recommendedName>
</protein>
<evidence type="ECO:0000313" key="2">
    <source>
        <dbReference type="EMBL" id="CAK7929502.1"/>
    </source>
</evidence>
<feature type="chain" id="PRO_5043673740" description="RxLR effector protein" evidence="1">
    <location>
        <begin position="21"/>
        <end position="187"/>
    </location>
</feature>
<dbReference type="Proteomes" id="UP001162060">
    <property type="component" value="Unassembled WGS sequence"/>
</dbReference>
<dbReference type="AlphaFoldDB" id="A0AAV1U6K7"/>
<gene>
    <name evidence="2" type="ORF">PM001_LOCUS14652</name>
</gene>
<proteinExistence type="predicted"/>
<comment type="caution">
    <text evidence="2">The sequence shown here is derived from an EMBL/GenBank/DDBJ whole genome shotgun (WGS) entry which is preliminary data.</text>
</comment>
<evidence type="ECO:0000313" key="3">
    <source>
        <dbReference type="Proteomes" id="UP001162060"/>
    </source>
</evidence>
<accession>A0AAV1U6K7</accession>
<evidence type="ECO:0008006" key="4">
    <source>
        <dbReference type="Google" id="ProtNLM"/>
    </source>
</evidence>
<feature type="signal peptide" evidence="1">
    <location>
        <begin position="1"/>
        <end position="20"/>
    </location>
</feature>
<sequence length="187" mass="21758">MTKFFLRIILALVLMNGCSSLSAPFDKKMMKLTTPSHDHVTPSELVTKRMLRVTSVIDVVAGDGQEVAKLEPEIEKAFSRSKTKFQEWKPAQRVKKLGPRVKKAFGRLKTNYREWEPGQQVKKLGSRIKKAFGRLKTDYQEWNPVQQFKMIKKTTKIAAKLIKWYVIVQMKIEAFIKWIRELFGLKT</sequence>
<evidence type="ECO:0000256" key="1">
    <source>
        <dbReference type="SAM" id="SignalP"/>
    </source>
</evidence>
<name>A0AAV1U6K7_9STRA</name>
<dbReference type="EMBL" id="CAKLBY020000153">
    <property type="protein sequence ID" value="CAK7929502.1"/>
    <property type="molecule type" value="Genomic_DNA"/>
</dbReference>
<keyword evidence="1" id="KW-0732">Signal</keyword>